<dbReference type="EMBL" id="JACEEZ010020675">
    <property type="protein sequence ID" value="KAG0714278.1"/>
    <property type="molecule type" value="Genomic_DNA"/>
</dbReference>
<organism evidence="1 2">
    <name type="scientific">Chionoecetes opilio</name>
    <name type="common">Atlantic snow crab</name>
    <name type="synonym">Cancer opilio</name>
    <dbReference type="NCBI Taxonomy" id="41210"/>
    <lineage>
        <taxon>Eukaryota</taxon>
        <taxon>Metazoa</taxon>
        <taxon>Ecdysozoa</taxon>
        <taxon>Arthropoda</taxon>
        <taxon>Crustacea</taxon>
        <taxon>Multicrustacea</taxon>
        <taxon>Malacostraca</taxon>
        <taxon>Eumalacostraca</taxon>
        <taxon>Eucarida</taxon>
        <taxon>Decapoda</taxon>
        <taxon>Pleocyemata</taxon>
        <taxon>Brachyura</taxon>
        <taxon>Eubrachyura</taxon>
        <taxon>Majoidea</taxon>
        <taxon>Majidae</taxon>
        <taxon>Chionoecetes</taxon>
    </lineage>
</organism>
<proteinExistence type="predicted"/>
<dbReference type="AlphaFoldDB" id="A0A8J4XT80"/>
<accession>A0A8J4XT80</accession>
<sequence>MFYTEVARMSRSVGKTKPHYEYYTVSELAGVTSLRGWPSRRVKVIGRFHSAEDDGITHMALHEGGNANDAVNIRVDAACVSVPFGRMVAVYGELSFLNDKPSVIAMFVKDLSFFEIGEYKSAMENYLINLPSPR</sequence>
<name>A0A8J4XT80_CHIOP</name>
<keyword evidence="2" id="KW-1185">Reference proteome</keyword>
<protein>
    <submittedName>
        <fullName evidence="1">Uncharacterized protein</fullName>
    </submittedName>
</protein>
<reference evidence="1" key="1">
    <citation type="submission" date="2020-07" db="EMBL/GenBank/DDBJ databases">
        <title>The High-quality genome of the commercially important snow crab, Chionoecetes opilio.</title>
        <authorList>
            <person name="Jeong J.-H."/>
            <person name="Ryu S."/>
        </authorList>
    </citation>
    <scope>NUCLEOTIDE SEQUENCE</scope>
    <source>
        <strain evidence="1">MADBK_172401_WGS</strain>
        <tissue evidence="1">Digestive gland</tissue>
    </source>
</reference>
<comment type="caution">
    <text evidence="1">The sequence shown here is derived from an EMBL/GenBank/DDBJ whole genome shotgun (WGS) entry which is preliminary data.</text>
</comment>
<evidence type="ECO:0000313" key="2">
    <source>
        <dbReference type="Proteomes" id="UP000770661"/>
    </source>
</evidence>
<dbReference type="OrthoDB" id="6336621at2759"/>
<dbReference type="Proteomes" id="UP000770661">
    <property type="component" value="Unassembled WGS sequence"/>
</dbReference>
<gene>
    <name evidence="1" type="ORF">GWK47_014450</name>
</gene>
<evidence type="ECO:0000313" key="1">
    <source>
        <dbReference type="EMBL" id="KAG0714278.1"/>
    </source>
</evidence>